<protein>
    <submittedName>
        <fullName evidence="1">Uncharacterized protein</fullName>
    </submittedName>
</protein>
<name>A5BT89_VITVI</name>
<dbReference type="EMBL" id="AM470284">
    <property type="protein sequence ID" value="CAN63825.1"/>
    <property type="molecule type" value="Genomic_DNA"/>
</dbReference>
<reference evidence="1" key="1">
    <citation type="journal article" date="2007" name="PLoS ONE">
        <title>The first genome sequence of an elite grapevine cultivar (Pinot noir Vitis vinifera L.): coping with a highly heterozygous genome.</title>
        <authorList>
            <person name="Velasco R."/>
            <person name="Zharkikh A."/>
            <person name="Troggio M."/>
            <person name="Cartwright D.A."/>
            <person name="Cestaro A."/>
            <person name="Pruss D."/>
            <person name="Pindo M."/>
            <person name="FitzGerald L.M."/>
            <person name="Vezzulli S."/>
            <person name="Reid J."/>
            <person name="Malacarne G."/>
            <person name="Iliev D."/>
            <person name="Coppola G."/>
            <person name="Wardell B."/>
            <person name="Micheletti D."/>
            <person name="Macalma T."/>
            <person name="Facci M."/>
            <person name="Mitchell J.T."/>
            <person name="Perazzolli M."/>
            <person name="Eldredge G."/>
            <person name="Gatto P."/>
            <person name="Oyzerski R."/>
            <person name="Moretto M."/>
            <person name="Gutin N."/>
            <person name="Stefanini M."/>
            <person name="Chen Y."/>
            <person name="Segala C."/>
            <person name="Davenport C."/>
            <person name="Dematte L."/>
            <person name="Mraz A."/>
            <person name="Battilana J."/>
            <person name="Stormo K."/>
            <person name="Costa F."/>
            <person name="Tao Q."/>
            <person name="Si-Ammour A."/>
            <person name="Harkins T."/>
            <person name="Lackey A."/>
            <person name="Perbost C."/>
            <person name="Taillon B."/>
            <person name="Stella A."/>
            <person name="Solovyev V."/>
            <person name="Fawcett J.A."/>
            <person name="Sterck L."/>
            <person name="Vandepoele K."/>
            <person name="Grando S.M."/>
            <person name="Toppo S."/>
            <person name="Moser C."/>
            <person name="Lanchbury J."/>
            <person name="Bogden R."/>
            <person name="Skolnick M."/>
            <person name="Sgaramella V."/>
            <person name="Bhatnagar S.K."/>
            <person name="Fontana P."/>
            <person name="Gutin A."/>
            <person name="Van de Peer Y."/>
            <person name="Salamini F."/>
            <person name="Viola R."/>
        </authorList>
    </citation>
    <scope>NUCLEOTIDE SEQUENCE</scope>
</reference>
<sequence length="149" mass="17081">MVVAKDTTRLKKIMEQERVFELFAGLNPELDQVRVQILGKESRPSIQEVYAYMIGEECRRVVMLGGYTPEKSALATAGNFKSRDPNKITKDLNCFVTFTPSHCVFQDQIMGRMIGHDERKSGLYYPDTHWKIGDPIPQALITHQQYIKS</sequence>
<organism evidence="1">
    <name type="scientific">Vitis vinifera</name>
    <name type="common">Grape</name>
    <dbReference type="NCBI Taxonomy" id="29760"/>
    <lineage>
        <taxon>Eukaryota</taxon>
        <taxon>Viridiplantae</taxon>
        <taxon>Streptophyta</taxon>
        <taxon>Embryophyta</taxon>
        <taxon>Tracheophyta</taxon>
        <taxon>Spermatophyta</taxon>
        <taxon>Magnoliopsida</taxon>
        <taxon>eudicotyledons</taxon>
        <taxon>Gunneridae</taxon>
        <taxon>Pentapetalae</taxon>
        <taxon>rosids</taxon>
        <taxon>Vitales</taxon>
        <taxon>Vitaceae</taxon>
        <taxon>Viteae</taxon>
        <taxon>Vitis</taxon>
    </lineage>
</organism>
<accession>A5BT89</accession>
<dbReference type="PANTHER" id="PTHR34222">
    <property type="entry name" value="GAG_PRE-INTEGRS DOMAIN-CONTAINING PROTEIN"/>
    <property type="match status" value="1"/>
</dbReference>
<evidence type="ECO:0000313" key="1">
    <source>
        <dbReference type="EMBL" id="CAN63825.1"/>
    </source>
</evidence>
<gene>
    <name evidence="1" type="ORF">VITISV_018077</name>
</gene>
<dbReference type="PANTHER" id="PTHR34222:SF37">
    <property type="entry name" value="RETROTRANSPOSON GAG DOMAIN-CONTAINING PROTEIN"/>
    <property type="match status" value="1"/>
</dbReference>
<dbReference type="AlphaFoldDB" id="A5BT89"/>
<proteinExistence type="predicted"/>